<reference evidence="3" key="1">
    <citation type="submission" date="2012-11" db="EMBL/GenBank/DDBJ databases">
        <authorList>
            <person name="Lucero-Rivera Y.E."/>
            <person name="Tovar-Ramirez D."/>
        </authorList>
    </citation>
    <scope>NUCLEOTIDE SEQUENCE [LARGE SCALE GENOMIC DNA]</scope>
    <source>
        <strain evidence="3">Araruama</strain>
    </source>
</reference>
<dbReference type="GO" id="GO:0006935">
    <property type="term" value="P:chemotaxis"/>
    <property type="evidence" value="ECO:0007669"/>
    <property type="project" value="InterPro"/>
</dbReference>
<dbReference type="EMBL" id="ATBP01000824">
    <property type="protein sequence ID" value="ETR68818.1"/>
    <property type="molecule type" value="Genomic_DNA"/>
</dbReference>
<evidence type="ECO:0000313" key="2">
    <source>
        <dbReference type="EMBL" id="ETR68818.1"/>
    </source>
</evidence>
<dbReference type="GO" id="GO:0005829">
    <property type="term" value="C:cytosol"/>
    <property type="evidence" value="ECO:0007669"/>
    <property type="project" value="TreeGrafter"/>
</dbReference>
<feature type="domain" description="CheW-like" evidence="1">
    <location>
        <begin position="44"/>
        <end position="181"/>
    </location>
</feature>
<name>A0A1V1P1X6_9BACT</name>
<dbReference type="Gene3D" id="2.30.30.40">
    <property type="entry name" value="SH3 Domains"/>
    <property type="match status" value="1"/>
</dbReference>
<gene>
    <name evidence="2" type="ORF">OMM_04334</name>
</gene>
<comment type="caution">
    <text evidence="2">The sequence shown here is derived from an EMBL/GenBank/DDBJ whole genome shotgun (WGS) entry which is preliminary data.</text>
</comment>
<proteinExistence type="predicted"/>
<dbReference type="AlphaFoldDB" id="A0A1V1P1X6"/>
<sequence>MESMMSQEKNIYNNQNQESKQSILKQRARALAIQKDKKDQSVLSIETVEFVLSNELYAIELNYVREVYPLKGLTALPCTPPFVSGIINVRSQIVSIIDLKKFFELPDHDTDAKKRVIILHSNQMEFGILADEISGVRSIPADDIQMSMLTLQGIGSEYIKGVTEQRIVILDAEKILSDAKIVVHEEM</sequence>
<dbReference type="SMART" id="SM00260">
    <property type="entry name" value="CheW"/>
    <property type="match status" value="1"/>
</dbReference>
<dbReference type="Gene3D" id="2.40.50.180">
    <property type="entry name" value="CheA-289, Domain 4"/>
    <property type="match status" value="1"/>
</dbReference>
<dbReference type="PANTHER" id="PTHR22617">
    <property type="entry name" value="CHEMOTAXIS SENSOR HISTIDINE KINASE-RELATED"/>
    <property type="match status" value="1"/>
</dbReference>
<dbReference type="InterPro" id="IPR039315">
    <property type="entry name" value="CheW"/>
</dbReference>
<dbReference type="InterPro" id="IPR036061">
    <property type="entry name" value="CheW-like_dom_sf"/>
</dbReference>
<organism evidence="2 3">
    <name type="scientific">Candidatus Magnetoglobus multicellularis str. Araruama</name>
    <dbReference type="NCBI Taxonomy" id="890399"/>
    <lineage>
        <taxon>Bacteria</taxon>
        <taxon>Pseudomonadati</taxon>
        <taxon>Thermodesulfobacteriota</taxon>
        <taxon>Desulfobacteria</taxon>
        <taxon>Desulfobacterales</taxon>
        <taxon>Desulfobacteraceae</taxon>
        <taxon>Candidatus Magnetoglobus</taxon>
    </lineage>
</organism>
<dbReference type="PROSITE" id="PS50851">
    <property type="entry name" value="CHEW"/>
    <property type="match status" value="1"/>
</dbReference>
<dbReference type="PANTHER" id="PTHR22617:SF23">
    <property type="entry name" value="CHEMOTAXIS PROTEIN CHEW"/>
    <property type="match status" value="1"/>
</dbReference>
<dbReference type="Pfam" id="PF01584">
    <property type="entry name" value="CheW"/>
    <property type="match status" value="1"/>
</dbReference>
<protein>
    <submittedName>
        <fullName evidence="2">Chemotaxis protein cheW</fullName>
    </submittedName>
</protein>
<accession>A0A1V1P1X6</accession>
<dbReference type="InterPro" id="IPR002545">
    <property type="entry name" value="CheW-lke_dom"/>
</dbReference>
<dbReference type="SUPFAM" id="SSF50341">
    <property type="entry name" value="CheW-like"/>
    <property type="match status" value="1"/>
</dbReference>
<dbReference type="Proteomes" id="UP000189670">
    <property type="component" value="Unassembled WGS sequence"/>
</dbReference>
<evidence type="ECO:0000313" key="3">
    <source>
        <dbReference type="Proteomes" id="UP000189670"/>
    </source>
</evidence>
<dbReference type="GO" id="GO:0007165">
    <property type="term" value="P:signal transduction"/>
    <property type="evidence" value="ECO:0007669"/>
    <property type="project" value="InterPro"/>
</dbReference>
<evidence type="ECO:0000259" key="1">
    <source>
        <dbReference type="PROSITE" id="PS50851"/>
    </source>
</evidence>